<dbReference type="InterPro" id="IPR012338">
    <property type="entry name" value="Beta-lactam/transpept-like"/>
</dbReference>
<keyword evidence="2" id="KW-0121">Carboxypeptidase</keyword>
<name>A0A8H5L5U6_9HYPO</name>
<evidence type="ECO:0000313" key="2">
    <source>
        <dbReference type="EMBL" id="KAF5586935.1"/>
    </source>
</evidence>
<dbReference type="SUPFAM" id="SSF56601">
    <property type="entry name" value="beta-lactamase/transpeptidase-like"/>
    <property type="match status" value="1"/>
</dbReference>
<protein>
    <submittedName>
        <fullName evidence="2">D-alanyl-d-alanine carboxypeptidase</fullName>
    </submittedName>
</protein>
<evidence type="ECO:0000313" key="3">
    <source>
        <dbReference type="Proteomes" id="UP000546213"/>
    </source>
</evidence>
<evidence type="ECO:0000256" key="1">
    <source>
        <dbReference type="SAM" id="SignalP"/>
    </source>
</evidence>
<gene>
    <name evidence="2" type="ORF">FPCIR_7744</name>
</gene>
<dbReference type="AlphaFoldDB" id="A0A8H5L5U6"/>
<comment type="caution">
    <text evidence="2">The sequence shown here is derived from an EMBL/GenBank/DDBJ whole genome shotgun (WGS) entry which is preliminary data.</text>
</comment>
<sequence>MENKSKIFSKLVLFLALQSLPLGYDGNGKPFDKYLGVCDADTIFNLGSVRERLAAVAIACLVTGGEVHWYGRVDTFLDELHDTNDGNCTIMDYFSHWTSLLVRRTLHWVKQSAASAVITGHCLALRHSIQIAYHAKSSFATALGIMPWNPSSRSEA</sequence>
<keyword evidence="1" id="KW-0732">Signal</keyword>
<keyword evidence="2" id="KW-0378">Hydrolase</keyword>
<dbReference type="Gene3D" id="3.40.710.10">
    <property type="entry name" value="DD-peptidase/beta-lactamase superfamily"/>
    <property type="match status" value="1"/>
</dbReference>
<dbReference type="OrthoDB" id="10250282at2759"/>
<dbReference type="Proteomes" id="UP000546213">
    <property type="component" value="Unassembled WGS sequence"/>
</dbReference>
<feature type="chain" id="PRO_5034695490" evidence="1">
    <location>
        <begin position="24"/>
        <end position="156"/>
    </location>
</feature>
<proteinExistence type="predicted"/>
<dbReference type="EMBL" id="JAAOAS010000186">
    <property type="protein sequence ID" value="KAF5586935.1"/>
    <property type="molecule type" value="Genomic_DNA"/>
</dbReference>
<dbReference type="GO" id="GO:0004180">
    <property type="term" value="F:carboxypeptidase activity"/>
    <property type="evidence" value="ECO:0007669"/>
    <property type="project" value="UniProtKB-KW"/>
</dbReference>
<reference evidence="2 3" key="1">
    <citation type="submission" date="2020-05" db="EMBL/GenBank/DDBJ databases">
        <title>Identification and distribution of gene clusters putatively required for synthesis of sphingolipid metabolism inhibitors in phylogenetically diverse species of the filamentous fungus Fusarium.</title>
        <authorList>
            <person name="Kim H.-S."/>
            <person name="Busman M."/>
            <person name="Brown D.W."/>
            <person name="Divon H."/>
            <person name="Uhlig S."/>
            <person name="Proctor R.H."/>
        </authorList>
    </citation>
    <scope>NUCLEOTIDE SEQUENCE [LARGE SCALE GENOMIC DNA]</scope>
    <source>
        <strain evidence="2 3">NRRL 36939</strain>
    </source>
</reference>
<feature type="signal peptide" evidence="1">
    <location>
        <begin position="1"/>
        <end position="23"/>
    </location>
</feature>
<accession>A0A8H5L5U6</accession>
<organism evidence="2 3">
    <name type="scientific">Fusarium pseudocircinatum</name>
    <dbReference type="NCBI Taxonomy" id="56676"/>
    <lineage>
        <taxon>Eukaryota</taxon>
        <taxon>Fungi</taxon>
        <taxon>Dikarya</taxon>
        <taxon>Ascomycota</taxon>
        <taxon>Pezizomycotina</taxon>
        <taxon>Sordariomycetes</taxon>
        <taxon>Hypocreomycetidae</taxon>
        <taxon>Hypocreales</taxon>
        <taxon>Nectriaceae</taxon>
        <taxon>Fusarium</taxon>
        <taxon>Fusarium fujikuroi species complex</taxon>
    </lineage>
</organism>
<keyword evidence="2" id="KW-0645">Protease</keyword>
<keyword evidence="3" id="KW-1185">Reference proteome</keyword>